<dbReference type="EC" id="3.2.2.n1" evidence="3"/>
<gene>
    <name evidence="4" type="ORF">MN210_13065</name>
</gene>
<keyword evidence="3" id="KW-0203">Cytokinin biosynthesis</keyword>
<evidence type="ECO:0000256" key="3">
    <source>
        <dbReference type="RuleBase" id="RU363015"/>
    </source>
</evidence>
<dbReference type="Gene3D" id="3.40.50.450">
    <property type="match status" value="1"/>
</dbReference>
<evidence type="ECO:0000256" key="1">
    <source>
        <dbReference type="ARBA" id="ARBA00000274"/>
    </source>
</evidence>
<dbReference type="Proteomes" id="UP000829560">
    <property type="component" value="Chromosome"/>
</dbReference>
<reference evidence="4" key="1">
    <citation type="submission" date="2024-03" db="EMBL/GenBank/DDBJ databases">
        <title>Psychrobacter raelis sp. nov. isolated from a dog with peritonitis.</title>
        <authorList>
            <person name="Schiavone A."/>
            <person name="Manzulli V."/>
            <person name="Camarda A."/>
            <person name="Cafiero M.A."/>
            <person name="Vasco I."/>
            <person name="Marino L."/>
            <person name="Pennuzzi G."/>
            <person name="Serrecchia L."/>
            <person name="Galante D."/>
            <person name="Pugliese N."/>
        </authorList>
    </citation>
    <scope>NUCLEOTIDE SEQUENCE</scope>
    <source>
        <strain evidence="4">PraFG1</strain>
    </source>
</reference>
<dbReference type="InterPro" id="IPR005269">
    <property type="entry name" value="LOG"/>
</dbReference>
<evidence type="ECO:0000313" key="5">
    <source>
        <dbReference type="Proteomes" id="UP000829560"/>
    </source>
</evidence>
<dbReference type="NCBIfam" id="TIGR00730">
    <property type="entry name" value="Rossman fold protein, TIGR00730 family"/>
    <property type="match status" value="1"/>
</dbReference>
<comment type="similarity">
    <text evidence="2 3">Belongs to the LOG family.</text>
</comment>
<dbReference type="PANTHER" id="PTHR31223">
    <property type="entry name" value="LOG FAMILY PROTEIN YJL055W"/>
    <property type="match status" value="1"/>
</dbReference>
<keyword evidence="3" id="KW-0378">Hydrolase</keyword>
<dbReference type="GO" id="GO:0008714">
    <property type="term" value="F:AMP nucleosidase activity"/>
    <property type="evidence" value="ECO:0007669"/>
    <property type="project" value="UniProtKB-EC"/>
</dbReference>
<organism evidence="4 5">
    <name type="scientific">Psychrobacter raelei</name>
    <dbReference type="NCBI Taxonomy" id="2565531"/>
    <lineage>
        <taxon>Bacteria</taxon>
        <taxon>Pseudomonadati</taxon>
        <taxon>Pseudomonadota</taxon>
        <taxon>Gammaproteobacteria</taxon>
        <taxon>Moraxellales</taxon>
        <taxon>Moraxellaceae</taxon>
        <taxon>Psychrobacter</taxon>
    </lineage>
</organism>
<keyword evidence="5" id="KW-1185">Reference proteome</keyword>
<dbReference type="InterPro" id="IPR031100">
    <property type="entry name" value="LOG_fam"/>
</dbReference>
<accession>A0AAT9PCQ5</accession>
<evidence type="ECO:0000256" key="2">
    <source>
        <dbReference type="ARBA" id="ARBA00006763"/>
    </source>
</evidence>
<dbReference type="EMBL" id="CP093310">
    <property type="protein sequence ID" value="UNK04985.1"/>
    <property type="molecule type" value="Genomic_DNA"/>
</dbReference>
<dbReference type="GO" id="GO:0009691">
    <property type="term" value="P:cytokinin biosynthetic process"/>
    <property type="evidence" value="ECO:0007669"/>
    <property type="project" value="UniProtKB-UniRule"/>
</dbReference>
<proteinExistence type="inferred from homology"/>
<dbReference type="GO" id="GO:0005829">
    <property type="term" value="C:cytosol"/>
    <property type="evidence" value="ECO:0007669"/>
    <property type="project" value="TreeGrafter"/>
</dbReference>
<sequence>MTQSLNTQANSATNMSYSTTITSKDVEHVTQVVDKASIKQRLVAVYCGSRMGNSPVYEAAARELGTALAKNDMGLVYGGASIGLMGAVADTVIEGGSQAVGVIPSFMLDHEIAHKGLTRLHLTDTMHTRKAIMAEYADAFITLPGGLGTLEEIMEIATWRQLYQHEKPMIILNINGFYDPLIAHLNHTTEQGFMKQQDLERLVVCNRIDEAIDLLNQYVHIDDPVATHKI</sequence>
<comment type="catalytic activity">
    <reaction evidence="1">
        <text>AMP + H2O = D-ribose 5-phosphate + adenine</text>
        <dbReference type="Rhea" id="RHEA:20129"/>
        <dbReference type="ChEBI" id="CHEBI:15377"/>
        <dbReference type="ChEBI" id="CHEBI:16708"/>
        <dbReference type="ChEBI" id="CHEBI:78346"/>
        <dbReference type="ChEBI" id="CHEBI:456215"/>
        <dbReference type="EC" id="3.2.2.4"/>
    </reaction>
</comment>
<dbReference type="SUPFAM" id="SSF102405">
    <property type="entry name" value="MCP/YpsA-like"/>
    <property type="match status" value="1"/>
</dbReference>
<dbReference type="Pfam" id="PF03641">
    <property type="entry name" value="Lysine_decarbox"/>
    <property type="match status" value="1"/>
</dbReference>
<dbReference type="KEGG" id="prae:MN210_13065"/>
<name>A0AAT9PCQ5_9GAMM</name>
<protein>
    <recommendedName>
        <fullName evidence="3">Cytokinin riboside 5'-monophosphate phosphoribohydrolase</fullName>
        <ecNumber evidence="3">3.2.2.n1</ecNumber>
    </recommendedName>
</protein>
<dbReference type="PANTHER" id="PTHR31223:SF70">
    <property type="entry name" value="LOG FAMILY PROTEIN YJL055W"/>
    <property type="match status" value="1"/>
</dbReference>
<dbReference type="AlphaFoldDB" id="A0AAT9PCQ5"/>
<dbReference type="RefSeq" id="WP_227535102.1">
    <property type="nucleotide sequence ID" value="NZ_CP093310.2"/>
</dbReference>
<evidence type="ECO:0000313" key="4">
    <source>
        <dbReference type="EMBL" id="UNK04985.1"/>
    </source>
</evidence>